<name>U9U9Q2_RHIID</name>
<gene>
    <name evidence="1" type="ORF">GLOINDRAFT_94435</name>
</gene>
<dbReference type="EMBL" id="KI281079">
    <property type="protein sequence ID" value="ESA16412.1"/>
    <property type="molecule type" value="Genomic_DNA"/>
</dbReference>
<dbReference type="HOGENOM" id="CLU_2278912_0_0_1"/>
<accession>U9U9Q2</accession>
<organism evidence="1">
    <name type="scientific">Rhizophagus irregularis (strain DAOM 181602 / DAOM 197198 / MUCL 43194)</name>
    <name type="common">Arbuscular mycorrhizal fungus</name>
    <name type="synonym">Glomus intraradices</name>
    <dbReference type="NCBI Taxonomy" id="747089"/>
    <lineage>
        <taxon>Eukaryota</taxon>
        <taxon>Fungi</taxon>
        <taxon>Fungi incertae sedis</taxon>
        <taxon>Mucoromycota</taxon>
        <taxon>Glomeromycotina</taxon>
        <taxon>Glomeromycetes</taxon>
        <taxon>Glomerales</taxon>
        <taxon>Glomeraceae</taxon>
        <taxon>Rhizophagus</taxon>
    </lineage>
</organism>
<evidence type="ECO:0000313" key="1">
    <source>
        <dbReference type="EMBL" id="ESA16412.1"/>
    </source>
</evidence>
<dbReference type="AlphaFoldDB" id="U9U9Q2"/>
<proteinExistence type="predicted"/>
<reference evidence="1" key="1">
    <citation type="submission" date="2013-07" db="EMBL/GenBank/DDBJ databases">
        <title>The genome of an arbuscular mycorrhizal fungus provides insights into the evolution of the oldest plant symbiosis.</title>
        <authorList>
            <consortium name="DOE Joint Genome Institute"/>
            <person name="Tisserant E."/>
            <person name="Malbreil M."/>
            <person name="Kuo A."/>
            <person name="Kohler A."/>
            <person name="Symeonidi A."/>
            <person name="Balestrini R."/>
            <person name="Charron P."/>
            <person name="Duensing N."/>
            <person name="Frei-dit-Frey N."/>
            <person name="Gianinazzi-Pearson V."/>
            <person name="Gilbert B."/>
            <person name="Handa Y."/>
            <person name="Hijri M."/>
            <person name="Kaul R."/>
            <person name="Kawaguchi M."/>
            <person name="Krajinski F."/>
            <person name="Lammers P."/>
            <person name="Lapierre D."/>
            <person name="Masclaux F.G."/>
            <person name="Murat C."/>
            <person name="Morin E."/>
            <person name="Ndikumana S."/>
            <person name="Pagni M."/>
            <person name="Petitpierre D."/>
            <person name="Requena N."/>
            <person name="Rosikiewicz P."/>
            <person name="Riley R."/>
            <person name="Saito K."/>
            <person name="San Clemente H."/>
            <person name="Shapiro H."/>
            <person name="van Tuinen D."/>
            <person name="Becard G."/>
            <person name="Bonfante P."/>
            <person name="Paszkowski U."/>
            <person name="Shachar-Hill Y."/>
            <person name="Young J.P."/>
            <person name="Sanders I.R."/>
            <person name="Henrissat B."/>
            <person name="Rensing S.A."/>
            <person name="Grigoriev I.V."/>
            <person name="Corradi N."/>
            <person name="Roux C."/>
            <person name="Martin F."/>
        </authorList>
    </citation>
    <scope>NUCLEOTIDE SEQUENCE</scope>
    <source>
        <strain evidence="1">DAOM 197198</strain>
    </source>
</reference>
<protein>
    <submittedName>
        <fullName evidence="1">Uncharacterized protein</fullName>
    </submittedName>
</protein>
<sequence>MRDLFDHDDIKNITIKVLFRFQKGVVLQYHVSWCDFPDFLINMVVAAYQEHLHRTSYLNIQLDGPGLWRICRKVVTLYRNLPSQLLKMVLISRIVSKRGLRI</sequence>